<name>Q8RS30_DELAC</name>
<keyword evidence="6" id="KW-0614">Plasmid</keyword>
<dbReference type="EMBL" id="AB063332">
    <property type="protein sequence ID" value="BAC81981.1"/>
    <property type="molecule type" value="Genomic_DNA"/>
</dbReference>
<sequence length="298" mass="32798">MNVKLRRIEVFMAVVQHGNFSAAATALHIAQSAVSIAMKELERELGTTLFQRSRRSVQLTESGRLLRDRATPAMKVLMGVKDEIKDLENLSIGHVRIAAPAMVTQFALTRVLPVFMAQHPGIRVRVFQTGALDIEELVRTEALDFGLTAFRGPQNGVETDLLWSLENVACVASSVAEKMKSPSSITWQKLLASPLAVYPPGHHQRDLMERHATALGMPLKIFLESENPSLLIAAVRAGLASTTLPLPAIENEPKIQPLRLPQEDGDQLKVGLCWPAERPLSKASTTLLEYLKSYPLLS</sequence>
<dbReference type="PROSITE" id="PS50931">
    <property type="entry name" value="HTH_LYSR"/>
    <property type="match status" value="1"/>
</dbReference>
<evidence type="ECO:0000313" key="6">
    <source>
        <dbReference type="EMBL" id="BAB85587.1"/>
    </source>
</evidence>
<dbReference type="InterPro" id="IPR036388">
    <property type="entry name" value="WH-like_DNA-bd_sf"/>
</dbReference>
<dbReference type="Gene3D" id="3.40.190.290">
    <property type="match status" value="1"/>
</dbReference>
<organism evidence="6">
    <name type="scientific">Delftia acidovorans</name>
    <name type="common">Pseudomonas acidovorans</name>
    <name type="synonym">Comamonas acidovorans</name>
    <dbReference type="NCBI Taxonomy" id="80866"/>
    <lineage>
        <taxon>Bacteria</taxon>
        <taxon>Pseudomonadati</taxon>
        <taxon>Pseudomonadota</taxon>
        <taxon>Betaproteobacteria</taxon>
        <taxon>Burkholderiales</taxon>
        <taxon>Comamonadaceae</taxon>
        <taxon>Delftia</taxon>
    </lineage>
</organism>
<evidence type="ECO:0000256" key="1">
    <source>
        <dbReference type="ARBA" id="ARBA00009437"/>
    </source>
</evidence>
<gene>
    <name evidence="6" type="primary">orf5</name>
</gene>
<dbReference type="PANTHER" id="PTHR30419">
    <property type="entry name" value="HTH-TYPE TRANSCRIPTIONAL REGULATOR YBHD"/>
    <property type="match status" value="1"/>
</dbReference>
<geneLocation type="plasmid" evidence="6">
    <name>pUO1</name>
</geneLocation>
<evidence type="ECO:0000313" key="7">
    <source>
        <dbReference type="EMBL" id="BAC81981.1"/>
    </source>
</evidence>
<dbReference type="GO" id="GO:0005829">
    <property type="term" value="C:cytosol"/>
    <property type="evidence" value="ECO:0007669"/>
    <property type="project" value="TreeGrafter"/>
</dbReference>
<dbReference type="PRINTS" id="PR00039">
    <property type="entry name" value="HTHLYSR"/>
</dbReference>
<dbReference type="InterPro" id="IPR050950">
    <property type="entry name" value="HTH-type_LysR_regulators"/>
</dbReference>
<reference evidence="6" key="3">
    <citation type="journal article" date="2006" name="Appl. Environ. Microbiol.">
        <title>Functional analysis of unique class II insertion sequence IS1071.</title>
        <authorList>
            <person name="Sota M."/>
            <person name="Yano H."/>
            <person name="Nagata Y."/>
            <person name="Ohtsubo Y."/>
            <person name="Genka H."/>
            <person name="Anbutsu H."/>
            <person name="Kawasaki H."/>
            <person name="Tsuda M."/>
        </authorList>
    </citation>
    <scope>NUCLEOTIDE SEQUENCE</scope>
    <source>
        <strain evidence="6">B</strain>
        <plasmid evidence="6">pUO1</plasmid>
    </source>
</reference>
<keyword evidence="2" id="KW-0805">Transcription regulation</keyword>
<dbReference type="Pfam" id="PF00126">
    <property type="entry name" value="HTH_1"/>
    <property type="match status" value="1"/>
</dbReference>
<reference evidence="6" key="1">
    <citation type="journal article" date="2002" name="Appl. Environ. Microbiol.">
        <title>Characterization of a class II defective transposon carrying two haloacetate dehalogenase genes from Delftia acidovorans plasmid pUO1.</title>
        <authorList>
            <person name="Sota M."/>
            <person name="Endo M."/>
            <person name="Nitta K."/>
            <person name="Kawasaki H."/>
            <person name="Tsuda M."/>
        </authorList>
    </citation>
    <scope>NUCLEOTIDE SEQUENCE</scope>
    <source>
        <strain evidence="6">B</strain>
        <plasmid evidence="6">pUO1</plasmid>
    </source>
</reference>
<dbReference type="RefSeq" id="WP_011137960.1">
    <property type="nucleotide sequence ID" value="NC_005088.1"/>
</dbReference>
<reference evidence="6" key="2">
    <citation type="journal article" date="2003" name="J. Bacteriol.">
        <title>Structure of haloacetate-catabolic IncP-1beta plasmid pUO1 and genetic mobility of its residing haloacetate-catabolic transposon.</title>
        <authorList>
            <person name="Sota M."/>
            <person name="Kawasaki H."/>
            <person name="Tsuda M."/>
        </authorList>
    </citation>
    <scope>NUCLEOTIDE SEQUENCE</scope>
    <source>
        <strain evidence="6">B</strain>
        <plasmid evidence="6">pUO1</plasmid>
    </source>
</reference>
<dbReference type="InterPro" id="IPR005119">
    <property type="entry name" value="LysR_subst-bd"/>
</dbReference>
<proteinExistence type="inferred from homology"/>
<accession>Q8RS30</accession>
<protein>
    <submittedName>
        <fullName evidence="6 7">ORF5</fullName>
    </submittedName>
</protein>
<dbReference type="CDD" id="cd05466">
    <property type="entry name" value="PBP2_LTTR_substrate"/>
    <property type="match status" value="1"/>
</dbReference>
<evidence type="ECO:0000259" key="5">
    <source>
        <dbReference type="PROSITE" id="PS50931"/>
    </source>
</evidence>
<dbReference type="FunFam" id="1.10.10.10:FF:000001">
    <property type="entry name" value="LysR family transcriptional regulator"/>
    <property type="match status" value="1"/>
</dbReference>
<comment type="similarity">
    <text evidence="1">Belongs to the LysR transcriptional regulatory family.</text>
</comment>
<evidence type="ECO:0000256" key="4">
    <source>
        <dbReference type="ARBA" id="ARBA00023163"/>
    </source>
</evidence>
<keyword evidence="4" id="KW-0804">Transcription</keyword>
<dbReference type="GO" id="GO:0003677">
    <property type="term" value="F:DNA binding"/>
    <property type="evidence" value="ECO:0007669"/>
    <property type="project" value="UniProtKB-KW"/>
</dbReference>
<evidence type="ECO:0000256" key="2">
    <source>
        <dbReference type="ARBA" id="ARBA00023015"/>
    </source>
</evidence>
<dbReference type="InterPro" id="IPR000847">
    <property type="entry name" value="LysR_HTH_N"/>
</dbReference>
<evidence type="ECO:0000256" key="3">
    <source>
        <dbReference type="ARBA" id="ARBA00023125"/>
    </source>
</evidence>
<feature type="domain" description="HTH lysR-type" evidence="5">
    <location>
        <begin position="3"/>
        <end position="60"/>
    </location>
</feature>
<dbReference type="SUPFAM" id="SSF46785">
    <property type="entry name" value="Winged helix' DNA-binding domain"/>
    <property type="match status" value="1"/>
</dbReference>
<dbReference type="InterPro" id="IPR036390">
    <property type="entry name" value="WH_DNA-bd_sf"/>
</dbReference>
<dbReference type="EMBL" id="AB049198">
    <property type="protein sequence ID" value="BAB85587.1"/>
    <property type="molecule type" value="Genomic_DNA"/>
</dbReference>
<dbReference type="SUPFAM" id="SSF53850">
    <property type="entry name" value="Periplasmic binding protein-like II"/>
    <property type="match status" value="1"/>
</dbReference>
<dbReference type="Pfam" id="PF03466">
    <property type="entry name" value="LysR_substrate"/>
    <property type="match status" value="1"/>
</dbReference>
<dbReference type="Gene3D" id="1.10.10.10">
    <property type="entry name" value="Winged helix-like DNA-binding domain superfamily/Winged helix DNA-binding domain"/>
    <property type="match status" value="1"/>
</dbReference>
<dbReference type="GO" id="GO:0003700">
    <property type="term" value="F:DNA-binding transcription factor activity"/>
    <property type="evidence" value="ECO:0007669"/>
    <property type="project" value="InterPro"/>
</dbReference>
<dbReference type="AlphaFoldDB" id="Q8RS30"/>
<keyword evidence="3" id="KW-0238">DNA-binding</keyword>
<dbReference type="PANTHER" id="PTHR30419:SF30">
    <property type="entry name" value="LYSR FAMILY TRANSCRIPTIONAL REGULATOR"/>
    <property type="match status" value="1"/>
</dbReference>